<dbReference type="PANTHER" id="PTHR47926">
    <property type="entry name" value="PENTATRICOPEPTIDE REPEAT-CONTAINING PROTEIN"/>
    <property type="match status" value="1"/>
</dbReference>
<reference evidence="3 4" key="1">
    <citation type="journal article" date="2023" name="G3 (Bethesda)">
        <title>A chromosome-length genome assembly and annotation of blackberry (Rubus argutus, cv. 'Hillquist').</title>
        <authorList>
            <person name="Bruna T."/>
            <person name="Aryal R."/>
            <person name="Dudchenko O."/>
            <person name="Sargent D.J."/>
            <person name="Mead D."/>
            <person name="Buti M."/>
            <person name="Cavallini A."/>
            <person name="Hytonen T."/>
            <person name="Andres J."/>
            <person name="Pham M."/>
            <person name="Weisz D."/>
            <person name="Mascagni F."/>
            <person name="Usai G."/>
            <person name="Natali L."/>
            <person name="Bassil N."/>
            <person name="Fernandez G.E."/>
            <person name="Lomsadze A."/>
            <person name="Armour M."/>
            <person name="Olukolu B."/>
            <person name="Poorten T."/>
            <person name="Britton C."/>
            <person name="Davik J."/>
            <person name="Ashrafi H."/>
            <person name="Aiden E.L."/>
            <person name="Borodovsky M."/>
            <person name="Worthington M."/>
        </authorList>
    </citation>
    <scope>NUCLEOTIDE SEQUENCE [LARGE SCALE GENOMIC DNA]</scope>
    <source>
        <strain evidence="3">PI 553951</strain>
    </source>
</reference>
<dbReference type="Proteomes" id="UP001457282">
    <property type="component" value="Unassembled WGS sequence"/>
</dbReference>
<dbReference type="PANTHER" id="PTHR47926:SF441">
    <property type="entry name" value="PENTATRICOPEPTIDE REPEAT-CONTAINING PROTEIN"/>
    <property type="match status" value="1"/>
</dbReference>
<gene>
    <name evidence="3" type="ORF">M0R45_009654</name>
</gene>
<evidence type="ECO:0000313" key="4">
    <source>
        <dbReference type="Proteomes" id="UP001457282"/>
    </source>
</evidence>
<dbReference type="InterPro" id="IPR002885">
    <property type="entry name" value="PPR_rpt"/>
</dbReference>
<accession>A0AAW1Y7P8</accession>
<keyword evidence="4" id="KW-1185">Reference proteome</keyword>
<dbReference type="GO" id="GO:0009451">
    <property type="term" value="P:RNA modification"/>
    <property type="evidence" value="ECO:0007669"/>
    <property type="project" value="InterPro"/>
</dbReference>
<dbReference type="NCBIfam" id="TIGR00756">
    <property type="entry name" value="PPR"/>
    <property type="match status" value="1"/>
</dbReference>
<protein>
    <recommendedName>
        <fullName evidence="5">Pentatricopeptide repeat-containing protein</fullName>
    </recommendedName>
</protein>
<dbReference type="Gene3D" id="1.25.40.10">
    <property type="entry name" value="Tetratricopeptide repeat domain"/>
    <property type="match status" value="1"/>
</dbReference>
<dbReference type="Pfam" id="PF13041">
    <property type="entry name" value="PPR_2"/>
    <property type="match status" value="1"/>
</dbReference>
<feature type="repeat" description="PPR" evidence="2">
    <location>
        <begin position="6"/>
        <end position="40"/>
    </location>
</feature>
<sequence length="126" mass="14072">MGTKNGVISWNSMIVGFAKNGYAEDALKIFEEMKQSHVEPDDVTFLGVLTACSHAGKVAEGRWGLLKEAEEFIDRLDFVPNSMIWSTLLGACKLHGDDISFKYLTAIMKGESYAFDETDSFLHEQE</sequence>
<dbReference type="EMBL" id="JBEDUW010000002">
    <property type="protein sequence ID" value="KAK9944070.1"/>
    <property type="molecule type" value="Genomic_DNA"/>
</dbReference>
<evidence type="ECO:0000256" key="1">
    <source>
        <dbReference type="ARBA" id="ARBA00022737"/>
    </source>
</evidence>
<evidence type="ECO:0000313" key="3">
    <source>
        <dbReference type="EMBL" id="KAK9944070.1"/>
    </source>
</evidence>
<name>A0AAW1Y7P8_RUBAR</name>
<evidence type="ECO:0000256" key="2">
    <source>
        <dbReference type="PROSITE-ProRule" id="PRU00708"/>
    </source>
</evidence>
<organism evidence="3 4">
    <name type="scientific">Rubus argutus</name>
    <name type="common">Southern blackberry</name>
    <dbReference type="NCBI Taxonomy" id="59490"/>
    <lineage>
        <taxon>Eukaryota</taxon>
        <taxon>Viridiplantae</taxon>
        <taxon>Streptophyta</taxon>
        <taxon>Embryophyta</taxon>
        <taxon>Tracheophyta</taxon>
        <taxon>Spermatophyta</taxon>
        <taxon>Magnoliopsida</taxon>
        <taxon>eudicotyledons</taxon>
        <taxon>Gunneridae</taxon>
        <taxon>Pentapetalae</taxon>
        <taxon>rosids</taxon>
        <taxon>fabids</taxon>
        <taxon>Rosales</taxon>
        <taxon>Rosaceae</taxon>
        <taxon>Rosoideae</taxon>
        <taxon>Rosoideae incertae sedis</taxon>
        <taxon>Rubus</taxon>
    </lineage>
</organism>
<comment type="caution">
    <text evidence="3">The sequence shown here is derived from an EMBL/GenBank/DDBJ whole genome shotgun (WGS) entry which is preliminary data.</text>
</comment>
<dbReference type="InterPro" id="IPR011990">
    <property type="entry name" value="TPR-like_helical_dom_sf"/>
</dbReference>
<dbReference type="AlphaFoldDB" id="A0AAW1Y7P8"/>
<dbReference type="GO" id="GO:0003723">
    <property type="term" value="F:RNA binding"/>
    <property type="evidence" value="ECO:0007669"/>
    <property type="project" value="InterPro"/>
</dbReference>
<evidence type="ECO:0008006" key="5">
    <source>
        <dbReference type="Google" id="ProtNLM"/>
    </source>
</evidence>
<dbReference type="InterPro" id="IPR046960">
    <property type="entry name" value="PPR_At4g14850-like_plant"/>
</dbReference>
<keyword evidence="1" id="KW-0677">Repeat</keyword>
<proteinExistence type="predicted"/>
<dbReference type="PROSITE" id="PS51375">
    <property type="entry name" value="PPR"/>
    <property type="match status" value="1"/>
</dbReference>